<evidence type="ECO:0000259" key="5">
    <source>
        <dbReference type="PROSITE" id="PS51755"/>
    </source>
</evidence>
<comment type="caution">
    <text evidence="6">The sequence shown here is derived from an EMBL/GenBank/DDBJ whole genome shotgun (WGS) entry which is preliminary data.</text>
</comment>
<gene>
    <name evidence="6" type="ORF">PZ740_04445</name>
</gene>
<reference evidence="6 7" key="1">
    <citation type="submission" date="2023-03" db="EMBL/GenBank/DDBJ databases">
        <title>YIM 152171 draft genome.</title>
        <authorList>
            <person name="Yang Z."/>
        </authorList>
    </citation>
    <scope>NUCLEOTIDE SEQUENCE [LARGE SCALE GENOMIC DNA]</scope>
    <source>
        <strain evidence="6 7">YIM 152171</strain>
    </source>
</reference>
<evidence type="ECO:0000313" key="6">
    <source>
        <dbReference type="EMBL" id="MDF1585637.1"/>
    </source>
</evidence>
<evidence type="ECO:0000256" key="3">
    <source>
        <dbReference type="PROSITE-ProRule" id="PRU01091"/>
    </source>
</evidence>
<dbReference type="InterPro" id="IPR011006">
    <property type="entry name" value="CheY-like_superfamily"/>
</dbReference>
<feature type="non-terminal residue" evidence="6">
    <location>
        <position position="228"/>
    </location>
</feature>
<dbReference type="GO" id="GO:0000976">
    <property type="term" value="F:transcription cis-regulatory region binding"/>
    <property type="evidence" value="ECO:0007669"/>
    <property type="project" value="TreeGrafter"/>
</dbReference>
<dbReference type="SUPFAM" id="SSF46894">
    <property type="entry name" value="C-terminal effector domain of the bipartite response regulators"/>
    <property type="match status" value="1"/>
</dbReference>
<dbReference type="GO" id="GO:0005829">
    <property type="term" value="C:cytosol"/>
    <property type="evidence" value="ECO:0007669"/>
    <property type="project" value="TreeGrafter"/>
</dbReference>
<name>A0AAP3UY13_9PROT</name>
<dbReference type="Gene3D" id="3.40.50.2300">
    <property type="match status" value="1"/>
</dbReference>
<dbReference type="EMBL" id="JARGEQ010000028">
    <property type="protein sequence ID" value="MDF1585637.1"/>
    <property type="molecule type" value="Genomic_DNA"/>
</dbReference>
<keyword evidence="7" id="KW-1185">Reference proteome</keyword>
<protein>
    <submittedName>
        <fullName evidence="6">Response regulator</fullName>
    </submittedName>
</protein>
<dbReference type="GO" id="GO:0000156">
    <property type="term" value="F:phosphorelay response regulator activity"/>
    <property type="evidence" value="ECO:0007669"/>
    <property type="project" value="TreeGrafter"/>
</dbReference>
<dbReference type="GO" id="GO:0006355">
    <property type="term" value="P:regulation of DNA-templated transcription"/>
    <property type="evidence" value="ECO:0007669"/>
    <property type="project" value="InterPro"/>
</dbReference>
<dbReference type="Pfam" id="PF00072">
    <property type="entry name" value="Response_reg"/>
    <property type="match status" value="1"/>
</dbReference>
<dbReference type="PROSITE" id="PS50110">
    <property type="entry name" value="RESPONSE_REGULATORY"/>
    <property type="match status" value="1"/>
</dbReference>
<proteinExistence type="predicted"/>
<dbReference type="Pfam" id="PF00486">
    <property type="entry name" value="Trans_reg_C"/>
    <property type="match status" value="1"/>
</dbReference>
<keyword evidence="1 3" id="KW-0238">DNA-binding</keyword>
<dbReference type="InterPro" id="IPR001867">
    <property type="entry name" value="OmpR/PhoB-type_DNA-bd"/>
</dbReference>
<accession>A0AAP3UY13</accession>
<dbReference type="PANTHER" id="PTHR48111:SF69">
    <property type="entry name" value="RESPONSE REGULATOR RECEIVER"/>
    <property type="match status" value="1"/>
</dbReference>
<feature type="modified residue" description="4-aspartylphosphate" evidence="2">
    <location>
        <position position="35"/>
    </location>
</feature>
<dbReference type="Gene3D" id="1.10.10.10">
    <property type="entry name" value="Winged helix-like DNA-binding domain superfamily/Winged helix DNA-binding domain"/>
    <property type="match status" value="1"/>
</dbReference>
<dbReference type="PROSITE" id="PS51755">
    <property type="entry name" value="OMPR_PHOB"/>
    <property type="match status" value="1"/>
</dbReference>
<dbReference type="InterPro" id="IPR016032">
    <property type="entry name" value="Sig_transdc_resp-reg_C-effctor"/>
</dbReference>
<feature type="domain" description="Response regulatory" evidence="4">
    <location>
        <begin position="1"/>
        <end position="98"/>
    </location>
</feature>
<dbReference type="GO" id="GO:0032993">
    <property type="term" value="C:protein-DNA complex"/>
    <property type="evidence" value="ECO:0007669"/>
    <property type="project" value="TreeGrafter"/>
</dbReference>
<feature type="DNA-binding region" description="OmpR/PhoB-type" evidence="3">
    <location>
        <begin position="108"/>
        <end position="214"/>
    </location>
</feature>
<sequence length="228" mass="26211">MLKELGNVNIVGTFTDPAEAVESTSELEPDVIFLDIEMPELSGQQAAEILHTRCPRAIIVFLTAYNIYAVDAFELNALDYVLKPVNRNRLLKTIQRLEERLKERSVADSSTKLSDATMIRCFQSLRFERGGQQLPNIRWRTSKAQELFAYLLHNSNRFVSKDMLIELLWPDFVFKKASTLLYTTIYQVRQCLKQGEIDLRINNVITGEGYSLETDGLQIDIMEWEKGI</sequence>
<dbReference type="SMART" id="SM00448">
    <property type="entry name" value="REC"/>
    <property type="match status" value="1"/>
</dbReference>
<dbReference type="PANTHER" id="PTHR48111">
    <property type="entry name" value="REGULATOR OF RPOS"/>
    <property type="match status" value="1"/>
</dbReference>
<dbReference type="RefSeq" id="WP_327788057.1">
    <property type="nucleotide sequence ID" value="NZ_JARGEQ010000028.1"/>
</dbReference>
<evidence type="ECO:0000256" key="2">
    <source>
        <dbReference type="PROSITE-ProRule" id="PRU00169"/>
    </source>
</evidence>
<dbReference type="SMART" id="SM00862">
    <property type="entry name" value="Trans_reg_C"/>
    <property type="match status" value="1"/>
</dbReference>
<evidence type="ECO:0000313" key="7">
    <source>
        <dbReference type="Proteomes" id="UP001301140"/>
    </source>
</evidence>
<organism evidence="6 7">
    <name type="scientific">Marinimicrococcus flavescens</name>
    <dbReference type="NCBI Taxonomy" id="3031815"/>
    <lineage>
        <taxon>Bacteria</taxon>
        <taxon>Pseudomonadati</taxon>
        <taxon>Pseudomonadota</taxon>
        <taxon>Alphaproteobacteria</taxon>
        <taxon>Geminicoccales</taxon>
        <taxon>Geminicoccaceae</taxon>
        <taxon>Marinimicrococcus</taxon>
    </lineage>
</organism>
<feature type="domain" description="OmpR/PhoB-type" evidence="5">
    <location>
        <begin position="108"/>
        <end position="214"/>
    </location>
</feature>
<dbReference type="InterPro" id="IPR001789">
    <property type="entry name" value="Sig_transdc_resp-reg_receiver"/>
</dbReference>
<evidence type="ECO:0000256" key="1">
    <source>
        <dbReference type="ARBA" id="ARBA00023125"/>
    </source>
</evidence>
<evidence type="ECO:0000259" key="4">
    <source>
        <dbReference type="PROSITE" id="PS50110"/>
    </source>
</evidence>
<dbReference type="InterPro" id="IPR039420">
    <property type="entry name" value="WalR-like"/>
</dbReference>
<keyword evidence="2" id="KW-0597">Phosphoprotein</keyword>
<dbReference type="SUPFAM" id="SSF52172">
    <property type="entry name" value="CheY-like"/>
    <property type="match status" value="1"/>
</dbReference>
<dbReference type="AlphaFoldDB" id="A0AAP3UY13"/>
<dbReference type="Proteomes" id="UP001301140">
    <property type="component" value="Unassembled WGS sequence"/>
</dbReference>
<dbReference type="InterPro" id="IPR036388">
    <property type="entry name" value="WH-like_DNA-bd_sf"/>
</dbReference>